<comment type="caution">
    <text evidence="2">The sequence shown here is derived from an EMBL/GenBank/DDBJ whole genome shotgun (WGS) entry which is preliminary data.</text>
</comment>
<feature type="region of interest" description="Disordered" evidence="1">
    <location>
        <begin position="740"/>
        <end position="833"/>
    </location>
</feature>
<feature type="compositionally biased region" description="Gly residues" evidence="1">
    <location>
        <begin position="796"/>
        <end position="830"/>
    </location>
</feature>
<evidence type="ECO:0000313" key="2">
    <source>
        <dbReference type="EMBL" id="EHN12845.1"/>
    </source>
</evidence>
<name>H0E0E0_9ACTN</name>
<dbReference type="EMBL" id="AGUD01000007">
    <property type="protein sequence ID" value="EHN12845.1"/>
    <property type="molecule type" value="Genomic_DNA"/>
</dbReference>
<proteinExistence type="predicted"/>
<accession>H0E0E0</accession>
<protein>
    <submittedName>
        <fullName evidence="2">Uncharacterized protein</fullName>
    </submittedName>
</protein>
<dbReference type="PATRIC" id="fig|1097667.3.peg.247"/>
<organism evidence="2 3">
    <name type="scientific">Patulibacter medicamentivorans</name>
    <dbReference type="NCBI Taxonomy" id="1097667"/>
    <lineage>
        <taxon>Bacteria</taxon>
        <taxon>Bacillati</taxon>
        <taxon>Actinomycetota</taxon>
        <taxon>Thermoleophilia</taxon>
        <taxon>Solirubrobacterales</taxon>
        <taxon>Patulibacteraceae</taxon>
        <taxon>Patulibacter</taxon>
    </lineage>
</organism>
<gene>
    <name evidence="2" type="ORF">PAI11_02480</name>
</gene>
<dbReference type="AlphaFoldDB" id="H0E0E0"/>
<keyword evidence="3" id="KW-1185">Reference proteome</keyword>
<feature type="compositionally biased region" description="Gly residues" evidence="1">
    <location>
        <begin position="757"/>
        <end position="785"/>
    </location>
</feature>
<reference evidence="2 3" key="1">
    <citation type="journal article" date="2013" name="Biodegradation">
        <title>Quantitative proteomic analysis of ibuprofen-degrading Patulibacter sp. strain I11.</title>
        <authorList>
            <person name="Almeida B."/>
            <person name="Kjeldal H."/>
            <person name="Lolas I."/>
            <person name="Knudsen A.D."/>
            <person name="Carvalho G."/>
            <person name="Nielsen K.L."/>
            <person name="Barreto Crespo M.T."/>
            <person name="Stensballe A."/>
            <person name="Nielsen J.L."/>
        </authorList>
    </citation>
    <scope>NUCLEOTIDE SEQUENCE [LARGE SCALE GENOMIC DNA]</scope>
    <source>
        <strain evidence="2 3">I11</strain>
    </source>
</reference>
<sequence length="1264" mass="129462">MLGLLQGKNGLGEVLQGALCAPVSGVDSLVRATGKNPVSDLLTPVTGGLTSLVCNAGVIDYQFVTKLREPDGSITERVHRTALGVPTTLNVDHDAEPDLVGTITLTGPNTVGLVVERAQNEKSPLPVQVEAVLGNSKGTVLGGRRIAIGYDARDDRAPRKFTISTPVDTITKSNGSVRANIQQNDPGARIAVVADIFDGSPTARLNETAIRLDYRKSPHNASFTASLGHATALSATTDNPGGLLTASVDSPDLKADVALRALPAKLDLAVDADGGQVTYNGNGTSIERLTADIESAQDLIGGARKLRVDLLGMPVAGAVKMRAPEGGNQQLGLTSDGVIDQIDVRASDATSGYPQVPGADTDGGAFLDTTGGKFRLAARIFKLKSILVDPSPMSLEVQTDQAQTFRIDAAIDGSGQGAPPIAAKATIQDLPTALKLGLVEDGANSKLQYAASAPISLIDAEASGISVVDGADKLHVKLQGIDGNGDIGLRSDEDGTVGLVANGVNVDRIEVEAAEAGGEFPQVPGGAAGAFVDATGGKFRLAARIYQLRAITINPSPMALTLDTGTEGPFRIDATLPGSDAAAPPIVAKATIDELPTHLKIGLAEDSSGQKLLYEANAPIDQIDVQATGVPLLDGADKLHVKLQQIDGNGSIAIRTPAEGQEGSKLGLVADGVNVERIELEAADATSEFPQVPGGPDDAGAFLDSTNGKFRLAARVFQLRAIEVGTSPVSLRATTGVSKPFRVDVTLPPTEEDPGSGDPGSGDPGSGDPGGGDPGSGDPGSGDPGGTPTQCTPEQPGGGEPGGGEPGGGEPGGGEPGGGEPGGGEPGGGPQPIHVEAEVLDLPTTFELGLTAPAEGSDEDTELSYEASSRVGDIRIKATGVPLLEGSDDIEAAIHDVPTGFTLALPKQDCTPGTPLAKLTTADDQAIGELRLAAGRPLPATGLQPSGDPDPAVDDLFGYSTSGGMGVAVRLTALKGLSITLDPIAIHLDQDATKSKPIVLDAAMAQEGSTTPSTITGRISKTSASTTIGTELAEGQPTKLKFENAANLAQIKLKALNLGDIPELDLTLDNIPPKLDVCVDSGPRCRRPNPNVLSGGTGGGDNRPFAAQTSMNFEDSGTQASGLTTLNAKLPMAGQTVSVTNLRFRNLGMDLGQGPTFSFLGNTIPRMYMFIDSRNQQFVMNEIKYPPTVESFKIGSDGNPAIASNRIVWLKGTKSLGLQLDTAAGGSLDCKGTAALNMKVLGLNINLLNFLGTQMLPVCSAGKP</sequence>
<dbReference type="Proteomes" id="UP000005143">
    <property type="component" value="Unassembled WGS sequence"/>
</dbReference>
<evidence type="ECO:0000313" key="3">
    <source>
        <dbReference type="Proteomes" id="UP000005143"/>
    </source>
</evidence>
<evidence type="ECO:0000256" key="1">
    <source>
        <dbReference type="SAM" id="MobiDB-lite"/>
    </source>
</evidence>